<keyword evidence="3" id="KW-1185">Reference proteome</keyword>
<dbReference type="Proteomes" id="UP000002640">
    <property type="component" value="Unassembled WGS sequence"/>
</dbReference>
<dbReference type="EMBL" id="JH159155">
    <property type="protein sequence ID" value="EGZ16040.1"/>
    <property type="molecule type" value="Genomic_DNA"/>
</dbReference>
<keyword evidence="1" id="KW-0812">Transmembrane</keyword>
<feature type="transmembrane region" description="Helical" evidence="1">
    <location>
        <begin position="47"/>
        <end position="64"/>
    </location>
</feature>
<dbReference type="SMR" id="G4ZMS0"/>
<keyword evidence="1" id="KW-0472">Membrane</keyword>
<gene>
    <name evidence="2" type="ORF">PHYSODRAFT_316144</name>
</gene>
<feature type="transmembrane region" description="Helical" evidence="1">
    <location>
        <begin position="118"/>
        <end position="140"/>
    </location>
</feature>
<proteinExistence type="predicted"/>
<sequence>MTKWLLRAFQRLKAAWMSLQVELQGSYSVERLQQLHSYSSKTSSRRLVVVLLVAPLPCIVLSLLKDMPPLEPVDAGVKANWVFFVRSWVRYPSLWVDAKQVLATLHCQMSLPMVYPLYIYGFVSLTGTGQVLFVAVLPMVKLITRNWMNRTLRGRDDIKPETIIFTIEIFNALYISSALQSSSSWTSTVTVMALDVVSFWASMVDIAEVFEGMKKIMDKIPQDHPLAHENFIGGLFQSTQVKPMSAFPQIAAQPNSCNPTNPINLDDICDIEKLFSRAERDFFIRKARHVLFITEYVVLMEYAEVVVPILYRLYRVVLFHLPNSVYYPTLTELSISELSSSTLTVLAYSSLEFVSFVFSIIVMKRALGFNPLEQLGFVLETQANSVQTKPIGIFIYVTQMPLVHLGADFSFKFVWMQDNSTH</sequence>
<feature type="transmembrane region" description="Helical" evidence="1">
    <location>
        <begin position="345"/>
        <end position="363"/>
    </location>
</feature>
<organism evidence="2 3">
    <name type="scientific">Phytophthora sojae (strain P6497)</name>
    <name type="common">Soybean stem and root rot agent</name>
    <name type="synonym">Phytophthora megasperma f. sp. glycines</name>
    <dbReference type="NCBI Taxonomy" id="1094619"/>
    <lineage>
        <taxon>Eukaryota</taxon>
        <taxon>Sar</taxon>
        <taxon>Stramenopiles</taxon>
        <taxon>Oomycota</taxon>
        <taxon>Peronosporomycetes</taxon>
        <taxon>Peronosporales</taxon>
        <taxon>Peronosporaceae</taxon>
        <taxon>Phytophthora</taxon>
    </lineage>
</organism>
<dbReference type="InParanoid" id="G4ZMS0"/>
<accession>G4ZMS0</accession>
<feature type="transmembrane region" description="Helical" evidence="1">
    <location>
        <begin position="290"/>
        <end position="311"/>
    </location>
</feature>
<evidence type="ECO:0000313" key="2">
    <source>
        <dbReference type="EMBL" id="EGZ16040.1"/>
    </source>
</evidence>
<dbReference type="KEGG" id="psoj:PHYSODRAFT_316144"/>
<name>G4ZMS0_PHYSP</name>
<keyword evidence="1" id="KW-1133">Transmembrane helix</keyword>
<dbReference type="GeneID" id="20643945"/>
<dbReference type="AlphaFoldDB" id="G4ZMS0"/>
<evidence type="ECO:0000313" key="3">
    <source>
        <dbReference type="Proteomes" id="UP000002640"/>
    </source>
</evidence>
<dbReference type="RefSeq" id="XP_009529789.1">
    <property type="nucleotide sequence ID" value="XM_009531494.1"/>
</dbReference>
<reference evidence="2 3" key="1">
    <citation type="journal article" date="2006" name="Science">
        <title>Phytophthora genome sequences uncover evolutionary origins and mechanisms of pathogenesis.</title>
        <authorList>
            <person name="Tyler B.M."/>
            <person name="Tripathy S."/>
            <person name="Zhang X."/>
            <person name="Dehal P."/>
            <person name="Jiang R.H."/>
            <person name="Aerts A."/>
            <person name="Arredondo F.D."/>
            <person name="Baxter L."/>
            <person name="Bensasson D."/>
            <person name="Beynon J.L."/>
            <person name="Chapman J."/>
            <person name="Damasceno C.M."/>
            <person name="Dorrance A.E."/>
            <person name="Dou D."/>
            <person name="Dickerman A.W."/>
            <person name="Dubchak I.L."/>
            <person name="Garbelotto M."/>
            <person name="Gijzen M."/>
            <person name="Gordon S.G."/>
            <person name="Govers F."/>
            <person name="Grunwald N.J."/>
            <person name="Huang W."/>
            <person name="Ivors K.L."/>
            <person name="Jones R.W."/>
            <person name="Kamoun S."/>
            <person name="Krampis K."/>
            <person name="Lamour K.H."/>
            <person name="Lee M.K."/>
            <person name="McDonald W.H."/>
            <person name="Medina M."/>
            <person name="Meijer H.J."/>
            <person name="Nordberg E.K."/>
            <person name="Maclean D.J."/>
            <person name="Ospina-Giraldo M.D."/>
            <person name="Morris P.F."/>
            <person name="Phuntumart V."/>
            <person name="Putnam N.H."/>
            <person name="Rash S."/>
            <person name="Rose J.K."/>
            <person name="Sakihama Y."/>
            <person name="Salamov A.A."/>
            <person name="Savidor A."/>
            <person name="Scheuring C.F."/>
            <person name="Smith B.M."/>
            <person name="Sobral B.W."/>
            <person name="Terry A."/>
            <person name="Torto-Alalibo T.A."/>
            <person name="Win J."/>
            <person name="Xu Z."/>
            <person name="Zhang H."/>
            <person name="Grigoriev I.V."/>
            <person name="Rokhsar D.S."/>
            <person name="Boore J.L."/>
        </authorList>
    </citation>
    <scope>NUCLEOTIDE SEQUENCE [LARGE SCALE GENOMIC DNA]</scope>
    <source>
        <strain evidence="2 3">P6497</strain>
    </source>
</reference>
<evidence type="ECO:0000256" key="1">
    <source>
        <dbReference type="SAM" id="Phobius"/>
    </source>
</evidence>
<protein>
    <submittedName>
        <fullName evidence="2">Uncharacterized protein</fullName>
    </submittedName>
</protein>